<dbReference type="InterPro" id="IPR002885">
    <property type="entry name" value="PPR_rpt"/>
</dbReference>
<feature type="repeat" description="PPR" evidence="3">
    <location>
        <begin position="90"/>
        <end position="120"/>
    </location>
</feature>
<evidence type="ECO:0000256" key="2">
    <source>
        <dbReference type="ARBA" id="ARBA00022737"/>
    </source>
</evidence>
<dbReference type="Gene3D" id="1.25.40.10">
    <property type="entry name" value="Tetratricopeptide repeat domain"/>
    <property type="match status" value="3"/>
</dbReference>
<evidence type="ECO:0000256" key="3">
    <source>
        <dbReference type="PROSITE-ProRule" id="PRU00708"/>
    </source>
</evidence>
<dbReference type="Pfam" id="PF01535">
    <property type="entry name" value="PPR"/>
    <property type="match status" value="4"/>
</dbReference>
<feature type="domain" description="DYW" evidence="4">
    <location>
        <begin position="536"/>
        <end position="628"/>
    </location>
</feature>
<dbReference type="PROSITE" id="PS51375">
    <property type="entry name" value="PPR"/>
    <property type="match status" value="4"/>
</dbReference>
<feature type="repeat" description="PPR" evidence="3">
    <location>
        <begin position="121"/>
        <end position="155"/>
    </location>
</feature>
<comment type="similarity">
    <text evidence="1">Belongs to the PPR family. PCMP-H subfamily.</text>
</comment>
<feature type="repeat" description="PPR" evidence="3">
    <location>
        <begin position="322"/>
        <end position="352"/>
    </location>
</feature>
<evidence type="ECO:0000256" key="1">
    <source>
        <dbReference type="ARBA" id="ARBA00006643"/>
    </source>
</evidence>
<dbReference type="GO" id="GO:0009451">
    <property type="term" value="P:RNA modification"/>
    <property type="evidence" value="ECO:0007669"/>
    <property type="project" value="InterPro"/>
</dbReference>
<dbReference type="PANTHER" id="PTHR47926">
    <property type="entry name" value="PENTATRICOPEPTIDE REPEAT-CONTAINING PROTEIN"/>
    <property type="match status" value="1"/>
</dbReference>
<dbReference type="InterPro" id="IPR046848">
    <property type="entry name" value="E_motif"/>
</dbReference>
<reference evidence="5" key="1">
    <citation type="submission" date="2021-03" db="EMBL/GenBank/DDBJ databases">
        <authorList>
            <person name="Li Z."/>
            <person name="Yang C."/>
        </authorList>
    </citation>
    <scope>NUCLEOTIDE SEQUENCE</scope>
    <source>
        <strain evidence="5">Dzin_1.0</strain>
        <tissue evidence="5">Leaf</tissue>
    </source>
</reference>
<gene>
    <name evidence="5" type="ORF">J5N97_017264</name>
</gene>
<dbReference type="InterPro" id="IPR032867">
    <property type="entry name" value="DYW_dom"/>
</dbReference>
<feature type="repeat" description="PPR" evidence="3">
    <location>
        <begin position="219"/>
        <end position="253"/>
    </location>
</feature>
<dbReference type="GO" id="GO:0008270">
    <property type="term" value="F:zinc ion binding"/>
    <property type="evidence" value="ECO:0007669"/>
    <property type="project" value="InterPro"/>
</dbReference>
<proteinExistence type="inferred from homology"/>
<reference evidence="5" key="2">
    <citation type="journal article" date="2022" name="Hortic Res">
        <title>The genome of Dioscorea zingiberensis sheds light on the biosynthesis, origin and evolution of the medicinally important diosgenin saponins.</title>
        <authorList>
            <person name="Li Y."/>
            <person name="Tan C."/>
            <person name="Li Z."/>
            <person name="Guo J."/>
            <person name="Li S."/>
            <person name="Chen X."/>
            <person name="Wang C."/>
            <person name="Dai X."/>
            <person name="Yang H."/>
            <person name="Song W."/>
            <person name="Hou L."/>
            <person name="Xu J."/>
            <person name="Tong Z."/>
            <person name="Xu A."/>
            <person name="Yuan X."/>
            <person name="Wang W."/>
            <person name="Yang Q."/>
            <person name="Chen L."/>
            <person name="Sun Z."/>
            <person name="Wang K."/>
            <person name="Pan B."/>
            <person name="Chen J."/>
            <person name="Bao Y."/>
            <person name="Liu F."/>
            <person name="Qi X."/>
            <person name="Gang D.R."/>
            <person name="Wen J."/>
            <person name="Li J."/>
        </authorList>
    </citation>
    <scope>NUCLEOTIDE SEQUENCE</scope>
    <source>
        <strain evidence="5">Dzin_1.0</strain>
    </source>
</reference>
<accession>A0A9D5CLS5</accession>
<name>A0A9D5CLS5_9LILI</name>
<evidence type="ECO:0000259" key="4">
    <source>
        <dbReference type="Pfam" id="PF14432"/>
    </source>
</evidence>
<dbReference type="Pfam" id="PF13041">
    <property type="entry name" value="PPR_2"/>
    <property type="match status" value="1"/>
</dbReference>
<dbReference type="Proteomes" id="UP001085076">
    <property type="component" value="Miscellaneous, Linkage group lg04"/>
</dbReference>
<dbReference type="NCBIfam" id="TIGR00756">
    <property type="entry name" value="PPR"/>
    <property type="match status" value="5"/>
</dbReference>
<dbReference type="FunFam" id="1.25.40.10:FF:000344">
    <property type="entry name" value="Pentatricopeptide repeat-containing protein"/>
    <property type="match status" value="1"/>
</dbReference>
<dbReference type="Pfam" id="PF20431">
    <property type="entry name" value="E_motif"/>
    <property type="match status" value="1"/>
</dbReference>
<dbReference type="AlphaFoldDB" id="A0A9D5CLS5"/>
<keyword evidence="2" id="KW-0677">Repeat</keyword>
<dbReference type="GO" id="GO:0003723">
    <property type="term" value="F:RNA binding"/>
    <property type="evidence" value="ECO:0007669"/>
    <property type="project" value="InterPro"/>
</dbReference>
<evidence type="ECO:0000313" key="5">
    <source>
        <dbReference type="EMBL" id="KAJ0975299.1"/>
    </source>
</evidence>
<dbReference type="InterPro" id="IPR011990">
    <property type="entry name" value="TPR-like_helical_dom_sf"/>
</dbReference>
<dbReference type="OrthoDB" id="165382at2759"/>
<organism evidence="5 6">
    <name type="scientific">Dioscorea zingiberensis</name>
    <dbReference type="NCBI Taxonomy" id="325984"/>
    <lineage>
        <taxon>Eukaryota</taxon>
        <taxon>Viridiplantae</taxon>
        <taxon>Streptophyta</taxon>
        <taxon>Embryophyta</taxon>
        <taxon>Tracheophyta</taxon>
        <taxon>Spermatophyta</taxon>
        <taxon>Magnoliopsida</taxon>
        <taxon>Liliopsida</taxon>
        <taxon>Dioscoreales</taxon>
        <taxon>Dioscoreaceae</taxon>
        <taxon>Dioscorea</taxon>
    </lineage>
</organism>
<dbReference type="EMBL" id="JAGGNH010000004">
    <property type="protein sequence ID" value="KAJ0975299.1"/>
    <property type="molecule type" value="Genomic_DNA"/>
</dbReference>
<dbReference type="Pfam" id="PF14432">
    <property type="entry name" value="DYW_deaminase"/>
    <property type="match status" value="1"/>
</dbReference>
<dbReference type="FunFam" id="1.25.40.10:FF:002148">
    <property type="entry name" value="Pentatricopeptide repeat-containing protein At2g29760, chloroplastic"/>
    <property type="match status" value="1"/>
</dbReference>
<sequence length="628" mass="71226">MAFQRVVGLRALHTGPSREPCASWNFAIRQAADSGVPARVLELYQRMRAERAPPDCHTLPPVIKACAQLRDLTAGAELHRDASQLGLLQDLIVSNSLISMYSKCGRFDLSNKVFDEMRERNVVTWTSMIGACTQNGRPSMAMSLFKQMLSERIRPNRPTFLNLMPCISHAEDADELYRLIMEEGLDSDLSIKNAAVVMYSRCGRIGAARRLFDGIDNKDLFSWSAIMEAYANADIFDETLRLLIQMKAQCFVPDYVTVLGIIGACSKSTLSSLRQAKFIHGFVVRCSFEQNLMVGTSLIDMYVKRGSLGSARHVFDQMQQRNLVTWSTMISGYGMHGKGEDALELFHQMKHFVRPDYIVFVSVLSACSHAGLIEKGWQCFNSMTKEFGLVPRTEHYACMVDLLGRSGKLKEAREFIERMPIKPDSSVWGSLLGACRIHPNVELAEFAARSLFHLDPKNPGRYICLSNIYTSLGKTEEANRIRNLMKRRGVKKTDGYSVVEVKNKVYKFLVGDQMNPQSKLIYRELEILMDRIREEGYMPNTNFALHDVEEETKETSLYIHSEKLAIVFGLLNSAPDCDIRIHKNLRVCGDCHTASKFISKVTQRRIVMRDSHRFHHFSNGICSCGDYW</sequence>
<comment type="caution">
    <text evidence="5">The sequence shown here is derived from an EMBL/GenBank/DDBJ whole genome shotgun (WGS) entry which is preliminary data.</text>
</comment>
<evidence type="ECO:0000313" key="6">
    <source>
        <dbReference type="Proteomes" id="UP001085076"/>
    </source>
</evidence>
<protein>
    <recommendedName>
        <fullName evidence="4">DYW domain-containing protein</fullName>
    </recommendedName>
</protein>
<dbReference type="InterPro" id="IPR046960">
    <property type="entry name" value="PPR_At4g14850-like_plant"/>
</dbReference>
<keyword evidence="6" id="KW-1185">Reference proteome</keyword>
<dbReference type="PANTHER" id="PTHR47926:SF433">
    <property type="entry name" value="PENTATRICOPEPTIDE REPEAT-CONTAINING PROTEIN"/>
    <property type="match status" value="1"/>
</dbReference>